<evidence type="ECO:0000259" key="2">
    <source>
        <dbReference type="Pfam" id="PF20057"/>
    </source>
</evidence>
<feature type="domain" description="DUF6456" evidence="2">
    <location>
        <begin position="10"/>
        <end position="142"/>
    </location>
</feature>
<gene>
    <name evidence="3" type="ORF">E8L99_12785</name>
</gene>
<dbReference type="OrthoDB" id="7476630at2"/>
<keyword evidence="4" id="KW-1185">Reference proteome</keyword>
<evidence type="ECO:0000313" key="4">
    <source>
        <dbReference type="Proteomes" id="UP000298588"/>
    </source>
</evidence>
<dbReference type="InterPro" id="IPR045599">
    <property type="entry name" value="DUF6456"/>
</dbReference>
<sequence>METPEGTIEIDLKESPLRWLASRKDASGVPFLSPHEVEAGERFRLDFTLAGLSPKLGSSWQAPVSRGSAGGHGLDYADVVIAARQRLRHAETAVGPDFASLLLDVCGFLKGIEEVEKARGWPVRTAKVVLKLALAALARSYGLRGEAQGPARSTGIRSWRSAKTSELKTG</sequence>
<name>A0A4D7QS07_9HYPH</name>
<dbReference type="Pfam" id="PF20057">
    <property type="entry name" value="DUF6456"/>
    <property type="match status" value="1"/>
</dbReference>
<evidence type="ECO:0000313" key="3">
    <source>
        <dbReference type="EMBL" id="QCK88773.1"/>
    </source>
</evidence>
<accession>A0A4D7QS07</accession>
<reference evidence="3 4" key="1">
    <citation type="submission" date="2019-04" db="EMBL/GenBank/DDBJ databases">
        <title>Phreatobacter aquaticus sp. nov.</title>
        <authorList>
            <person name="Choi A."/>
            <person name="Baek K."/>
        </authorList>
    </citation>
    <scope>NUCLEOTIDE SEQUENCE [LARGE SCALE GENOMIC DNA]</scope>
    <source>
        <strain evidence="3 4">NMCR1094</strain>
    </source>
</reference>
<feature type="region of interest" description="Disordered" evidence="1">
    <location>
        <begin position="146"/>
        <end position="170"/>
    </location>
</feature>
<organism evidence="3 4">
    <name type="scientific">Phreatobacter aquaticus</name>
    <dbReference type="NCBI Taxonomy" id="2570229"/>
    <lineage>
        <taxon>Bacteria</taxon>
        <taxon>Pseudomonadati</taxon>
        <taxon>Pseudomonadota</taxon>
        <taxon>Alphaproteobacteria</taxon>
        <taxon>Hyphomicrobiales</taxon>
        <taxon>Phreatobacteraceae</taxon>
        <taxon>Phreatobacter</taxon>
    </lineage>
</organism>
<protein>
    <submittedName>
        <fullName evidence="3">DNA replication protein</fullName>
    </submittedName>
</protein>
<proteinExistence type="predicted"/>
<dbReference type="KEGG" id="paqt:E8L99_12785"/>
<dbReference type="AlphaFoldDB" id="A0A4D7QS07"/>
<dbReference type="EMBL" id="CP039865">
    <property type="protein sequence ID" value="QCK88773.1"/>
    <property type="molecule type" value="Genomic_DNA"/>
</dbReference>
<evidence type="ECO:0000256" key="1">
    <source>
        <dbReference type="SAM" id="MobiDB-lite"/>
    </source>
</evidence>
<dbReference type="Proteomes" id="UP000298588">
    <property type="component" value="Chromosome"/>
</dbReference>